<dbReference type="Pfam" id="PF02566">
    <property type="entry name" value="OsmC"/>
    <property type="match status" value="1"/>
</dbReference>
<dbReference type="RefSeq" id="WP_169102875.1">
    <property type="nucleotide sequence ID" value="NZ_JABBVZ010000134.1"/>
</dbReference>
<comment type="caution">
    <text evidence="1">The sequence shown here is derived from an EMBL/GenBank/DDBJ whole genome shotgun (WGS) entry which is preliminary data.</text>
</comment>
<accession>A0A7Y0L7Z4</accession>
<dbReference type="Proteomes" id="UP000533476">
    <property type="component" value="Unassembled WGS sequence"/>
</dbReference>
<dbReference type="Gene3D" id="3.30.300.20">
    <property type="match status" value="1"/>
</dbReference>
<dbReference type="PANTHER" id="PTHR35368:SF1">
    <property type="entry name" value="HYDROPEROXIDE REDUCTASE"/>
    <property type="match status" value="1"/>
</dbReference>
<name>A0A7Y0L7Z4_9FIRM</name>
<dbReference type="AlphaFoldDB" id="A0A7Y0L7Z4"/>
<keyword evidence="2" id="KW-1185">Reference proteome</keyword>
<protein>
    <submittedName>
        <fullName evidence="1">OsmC family protein</fullName>
    </submittedName>
</protein>
<gene>
    <name evidence="1" type="ORF">HIJ39_20365</name>
</gene>
<dbReference type="InterPro" id="IPR036102">
    <property type="entry name" value="OsmC/Ohrsf"/>
</dbReference>
<organism evidence="1 2">
    <name type="scientific">Sulfobacillus harzensis</name>
    <dbReference type="NCBI Taxonomy" id="2729629"/>
    <lineage>
        <taxon>Bacteria</taxon>
        <taxon>Bacillati</taxon>
        <taxon>Bacillota</taxon>
        <taxon>Clostridia</taxon>
        <taxon>Eubacteriales</taxon>
        <taxon>Clostridiales Family XVII. Incertae Sedis</taxon>
        <taxon>Sulfobacillus</taxon>
    </lineage>
</organism>
<proteinExistence type="predicted"/>
<evidence type="ECO:0000313" key="1">
    <source>
        <dbReference type="EMBL" id="NMP24667.1"/>
    </source>
</evidence>
<sequence length="139" mass="15063">MQTYEVQMRRQSAQQVIARTRDLSLTLGAQRGDPDAGFNPVETLLSALGACLLTALQMVAELSRVPVTGMAIHLTGVRQDQPPQLVSVTYALRVQTDMAEDRLTRLVETAKRNSTVYQTLALALPVSGTVVRDTGTAPI</sequence>
<dbReference type="InterPro" id="IPR052924">
    <property type="entry name" value="OsmC/Ohr_hydroprdx_reductase"/>
</dbReference>
<dbReference type="InterPro" id="IPR003718">
    <property type="entry name" value="OsmC/Ohr_fam"/>
</dbReference>
<dbReference type="EMBL" id="JABBVZ010000134">
    <property type="protein sequence ID" value="NMP24667.1"/>
    <property type="molecule type" value="Genomic_DNA"/>
</dbReference>
<reference evidence="1 2" key="1">
    <citation type="submission" date="2020-04" db="EMBL/GenBank/DDBJ databases">
        <authorList>
            <person name="Zhang R."/>
            <person name="Schippers A."/>
        </authorList>
    </citation>
    <scope>NUCLEOTIDE SEQUENCE [LARGE SCALE GENOMIC DNA]</scope>
    <source>
        <strain evidence="1 2">DSM 109850</strain>
    </source>
</reference>
<dbReference type="SUPFAM" id="SSF82784">
    <property type="entry name" value="OsmC-like"/>
    <property type="match status" value="1"/>
</dbReference>
<dbReference type="PANTHER" id="PTHR35368">
    <property type="entry name" value="HYDROPEROXIDE REDUCTASE"/>
    <property type="match status" value="1"/>
</dbReference>
<dbReference type="InterPro" id="IPR015946">
    <property type="entry name" value="KH_dom-like_a/b"/>
</dbReference>
<evidence type="ECO:0000313" key="2">
    <source>
        <dbReference type="Proteomes" id="UP000533476"/>
    </source>
</evidence>